<organism evidence="1">
    <name type="scientific">Rhizophora mucronata</name>
    <name type="common">Asiatic mangrove</name>
    <dbReference type="NCBI Taxonomy" id="61149"/>
    <lineage>
        <taxon>Eukaryota</taxon>
        <taxon>Viridiplantae</taxon>
        <taxon>Streptophyta</taxon>
        <taxon>Embryophyta</taxon>
        <taxon>Tracheophyta</taxon>
        <taxon>Spermatophyta</taxon>
        <taxon>Magnoliopsida</taxon>
        <taxon>eudicotyledons</taxon>
        <taxon>Gunneridae</taxon>
        <taxon>Pentapetalae</taxon>
        <taxon>rosids</taxon>
        <taxon>fabids</taxon>
        <taxon>Malpighiales</taxon>
        <taxon>Rhizophoraceae</taxon>
        <taxon>Rhizophora</taxon>
    </lineage>
</organism>
<evidence type="ECO:0000313" key="1">
    <source>
        <dbReference type="EMBL" id="MBX69048.1"/>
    </source>
</evidence>
<reference evidence="1" key="1">
    <citation type="submission" date="2018-02" db="EMBL/GenBank/DDBJ databases">
        <title>Rhizophora mucronata_Transcriptome.</title>
        <authorList>
            <person name="Meera S.P."/>
            <person name="Sreeshan A."/>
            <person name="Augustine A."/>
        </authorList>
    </citation>
    <scope>NUCLEOTIDE SEQUENCE</scope>
    <source>
        <tissue evidence="1">Leaf</tissue>
    </source>
</reference>
<accession>A0A2P2QQ35</accession>
<dbReference type="EMBL" id="GGEC01088564">
    <property type="protein sequence ID" value="MBX69048.1"/>
    <property type="molecule type" value="Transcribed_RNA"/>
</dbReference>
<dbReference type="AlphaFoldDB" id="A0A2P2QQ35"/>
<protein>
    <submittedName>
        <fullName evidence="1">Uncharacterized protein</fullName>
    </submittedName>
</protein>
<proteinExistence type="predicted"/>
<name>A0A2P2QQ35_RHIMU</name>
<sequence>MPKSSSIGLRRKKRFNTLSVELQWKSRPSNHKNQSPKRVLCTILDITKAKIHYFENFSMMLATLQLNILWFKCDN</sequence>